<reference evidence="2" key="2">
    <citation type="submission" date="2022-11" db="EMBL/GenBank/DDBJ databases">
        <title>Genomic repertoires linked with pathogenic potency of arthritogenic Prevotella copri isolated from the gut of rheumatoid arthritis patients.</title>
        <authorList>
            <person name="Nii T."/>
            <person name="Maeda Y."/>
            <person name="Motooka D."/>
            <person name="Naito M."/>
            <person name="Matsumoto Y."/>
            <person name="Ogawa T."/>
            <person name="Oguro-Igashira E."/>
            <person name="Kishikawa T."/>
            <person name="Yamashita M."/>
            <person name="Koizumi S."/>
            <person name="Kurakawa T."/>
            <person name="Okumura R."/>
            <person name="Kayama H."/>
            <person name="Murakami M."/>
            <person name="Sakaguchi T."/>
            <person name="Das B."/>
            <person name="Nakamura S."/>
            <person name="Okada Y."/>
            <person name="Kumanogoh A."/>
            <person name="Takeda K."/>
        </authorList>
    </citation>
    <scope>NUCLEOTIDE SEQUENCE</scope>
    <source>
        <strain evidence="2">N016-13</strain>
    </source>
</reference>
<dbReference type="EMBL" id="QRVA01000019">
    <property type="protein sequence ID" value="RGS15246.1"/>
    <property type="molecule type" value="Genomic_DNA"/>
</dbReference>
<dbReference type="Proteomes" id="UP000283872">
    <property type="component" value="Unassembled WGS sequence"/>
</dbReference>
<comment type="caution">
    <text evidence="3">The sequence shown here is derived from an EMBL/GenBank/DDBJ whole genome shotgun (WGS) entry which is preliminary data.</text>
</comment>
<proteinExistence type="predicted"/>
<protein>
    <submittedName>
        <fullName evidence="3">Uncharacterized protein</fullName>
    </submittedName>
</protein>
<evidence type="ECO:0000256" key="1">
    <source>
        <dbReference type="SAM" id="SignalP"/>
    </source>
</evidence>
<dbReference type="EMBL" id="JAPDUS010000005">
    <property type="protein sequence ID" value="MCW4092734.1"/>
    <property type="molecule type" value="Genomic_DNA"/>
</dbReference>
<keyword evidence="1" id="KW-0732">Signal</keyword>
<dbReference type="RefSeq" id="WP_117588025.1">
    <property type="nucleotide sequence ID" value="NZ_CP134813.1"/>
</dbReference>
<reference evidence="3 4" key="1">
    <citation type="submission" date="2018-08" db="EMBL/GenBank/DDBJ databases">
        <title>A genome reference for cultivated species of the human gut microbiota.</title>
        <authorList>
            <person name="Zou Y."/>
            <person name="Xue W."/>
            <person name="Luo G."/>
        </authorList>
    </citation>
    <scope>NUCLEOTIDE SEQUENCE [LARGE SCALE GENOMIC DNA]</scope>
    <source>
        <strain evidence="3 4">AF24-12</strain>
    </source>
</reference>
<feature type="signal peptide" evidence="1">
    <location>
        <begin position="1"/>
        <end position="19"/>
    </location>
</feature>
<name>A0A3E5DMP0_9BACT</name>
<gene>
    <name evidence="3" type="ORF">DWY11_08930</name>
    <name evidence="2" type="ORF">ONT05_04030</name>
</gene>
<dbReference type="PROSITE" id="PS51257">
    <property type="entry name" value="PROKAR_LIPOPROTEIN"/>
    <property type="match status" value="1"/>
</dbReference>
<accession>A0A3E5DMP0</accession>
<evidence type="ECO:0000313" key="3">
    <source>
        <dbReference type="EMBL" id="RGS15246.1"/>
    </source>
</evidence>
<sequence>MKFKKVLLLALLCSSVLVGCEEHPSFKTSVDAVEGCKKELAELKEMDDVSVENLAKATSAWLEIQDSAYSVFSRDTTINLRSPVAMAYFVVSDSIRGELKRLAFANPRSLRDVMYLKLNTATARKKIEKSDVYKEALDFYDKLDKQDTYPNLTKTLIVYSALLHNAKPFKHESELLGFISEEDRCFRSLMKFLSQVSNEQLQQLTDATASIFDGLYSSVGRKVDDVNDRTMLYLTMRFNRRIVQNALACKQDVENGKKLSHLQRANYRWMLIQPFMAIDDYSTAALTSKQKEELLDMSNELPMLLNKLELEKQTKEEEDKFTKVLSEYFLKSYLSTSL</sequence>
<feature type="chain" id="PRO_5043182689" evidence="1">
    <location>
        <begin position="20"/>
        <end position="338"/>
    </location>
</feature>
<organism evidence="3 4">
    <name type="scientific">Segatella copri</name>
    <dbReference type="NCBI Taxonomy" id="165179"/>
    <lineage>
        <taxon>Bacteria</taxon>
        <taxon>Pseudomonadati</taxon>
        <taxon>Bacteroidota</taxon>
        <taxon>Bacteroidia</taxon>
        <taxon>Bacteroidales</taxon>
        <taxon>Prevotellaceae</taxon>
        <taxon>Segatella</taxon>
    </lineage>
</organism>
<dbReference type="AlphaFoldDB" id="A0A3E5DMP0"/>
<dbReference type="Proteomes" id="UP001209074">
    <property type="component" value="Unassembled WGS sequence"/>
</dbReference>
<evidence type="ECO:0000313" key="4">
    <source>
        <dbReference type="Proteomes" id="UP000283872"/>
    </source>
</evidence>
<evidence type="ECO:0000313" key="2">
    <source>
        <dbReference type="EMBL" id="MCW4092734.1"/>
    </source>
</evidence>